<evidence type="ECO:0000313" key="2">
    <source>
        <dbReference type="EMBL" id="KAK3109139.1"/>
    </source>
</evidence>
<dbReference type="AlphaFoldDB" id="A0AA88YVW4"/>
<sequence length="444" mass="50047">MANNSSIALRKIKLLKKSQRINNSAVDDFQKETRRKAKDIKLIVDEEAGALLQTSEEERDKYLRKLQTLIGEIEISDENKIEQTVETKTCSCITQNTSGSGTALTSDETRNDESRRLATTDKEYSETDSESEEENVDDNGAIHLSVKSVQSKNALSLRIREIVSTPAAVCFNKIYTIEVAEKCPVVALEGRHVWVSYHVDNSSLEEYDFGGKVTYKMEVEDEVRRMCSDGRGRVYMSCRDAQCIKVVDASTNSLSTIYSTEGYPNGIFYDFVQNRLLFSENRGPSYFVYGEYGEEWAKIHAISLSSNEHDVIMTHKPFDLGYISSIALNINGDICIADYINDKACIGTIDGQLKVSYEEFRTKHGCCTVHPYEICCDRSGLVFFACTSGKAIYVLSDRGVFIDKLELTYIPNSICVNDKGLLCIGNMMSPEVEIYSYERKYFST</sequence>
<reference evidence="2" key="1">
    <citation type="submission" date="2019-08" db="EMBL/GenBank/DDBJ databases">
        <title>The improved chromosome-level genome for the pearl oyster Pinctada fucata martensii using PacBio sequencing and Hi-C.</title>
        <authorList>
            <person name="Zheng Z."/>
        </authorList>
    </citation>
    <scope>NUCLEOTIDE SEQUENCE</scope>
    <source>
        <strain evidence="2">ZZ-2019</strain>
        <tissue evidence="2">Adductor muscle</tissue>
    </source>
</reference>
<keyword evidence="3" id="KW-1185">Reference proteome</keyword>
<proteinExistence type="predicted"/>
<dbReference type="EMBL" id="VSWD01000001">
    <property type="protein sequence ID" value="KAK3109139.1"/>
    <property type="molecule type" value="Genomic_DNA"/>
</dbReference>
<feature type="region of interest" description="Disordered" evidence="1">
    <location>
        <begin position="99"/>
        <end position="139"/>
    </location>
</feature>
<dbReference type="SUPFAM" id="SSF101898">
    <property type="entry name" value="NHL repeat"/>
    <property type="match status" value="1"/>
</dbReference>
<organism evidence="2 3">
    <name type="scientific">Pinctada imbricata</name>
    <name type="common">Atlantic pearl-oyster</name>
    <name type="synonym">Pinctada martensii</name>
    <dbReference type="NCBI Taxonomy" id="66713"/>
    <lineage>
        <taxon>Eukaryota</taxon>
        <taxon>Metazoa</taxon>
        <taxon>Spiralia</taxon>
        <taxon>Lophotrochozoa</taxon>
        <taxon>Mollusca</taxon>
        <taxon>Bivalvia</taxon>
        <taxon>Autobranchia</taxon>
        <taxon>Pteriomorphia</taxon>
        <taxon>Pterioida</taxon>
        <taxon>Pterioidea</taxon>
        <taxon>Pteriidae</taxon>
        <taxon>Pinctada</taxon>
    </lineage>
</organism>
<accession>A0AA88YVW4</accession>
<comment type="caution">
    <text evidence="2">The sequence shown here is derived from an EMBL/GenBank/DDBJ whole genome shotgun (WGS) entry which is preliminary data.</text>
</comment>
<protein>
    <submittedName>
        <fullName evidence="2">Uncharacterized protein</fullName>
    </submittedName>
</protein>
<gene>
    <name evidence="2" type="ORF">FSP39_023779</name>
</gene>
<name>A0AA88YVW4_PINIB</name>
<feature type="compositionally biased region" description="Basic and acidic residues" evidence="1">
    <location>
        <begin position="107"/>
        <end position="125"/>
    </location>
</feature>
<feature type="compositionally biased region" description="Acidic residues" evidence="1">
    <location>
        <begin position="126"/>
        <end position="137"/>
    </location>
</feature>
<dbReference type="InterPro" id="IPR011042">
    <property type="entry name" value="6-blade_b-propeller_TolB-like"/>
</dbReference>
<evidence type="ECO:0000313" key="3">
    <source>
        <dbReference type="Proteomes" id="UP001186944"/>
    </source>
</evidence>
<evidence type="ECO:0000256" key="1">
    <source>
        <dbReference type="SAM" id="MobiDB-lite"/>
    </source>
</evidence>
<dbReference type="Proteomes" id="UP001186944">
    <property type="component" value="Unassembled WGS sequence"/>
</dbReference>
<dbReference type="Gene3D" id="2.120.10.30">
    <property type="entry name" value="TolB, C-terminal domain"/>
    <property type="match status" value="1"/>
</dbReference>